<dbReference type="InterPro" id="IPR041628">
    <property type="entry name" value="ChlI/MoxR_AAA_lid"/>
</dbReference>
<protein>
    <submittedName>
        <fullName evidence="3">MoxR family ATPase</fullName>
    </submittedName>
</protein>
<dbReference type="CDD" id="cd00009">
    <property type="entry name" value="AAA"/>
    <property type="match status" value="1"/>
</dbReference>
<accession>A0ABX0J5Y3</accession>
<dbReference type="Gene3D" id="1.10.8.80">
    <property type="entry name" value="Magnesium chelatase subunit I, C-Terminal domain"/>
    <property type="match status" value="1"/>
</dbReference>
<proteinExistence type="predicted"/>
<dbReference type="Proteomes" id="UP001165962">
    <property type="component" value="Unassembled WGS sequence"/>
</dbReference>
<dbReference type="Pfam" id="PF07726">
    <property type="entry name" value="AAA_3"/>
    <property type="match status" value="1"/>
</dbReference>
<evidence type="ECO:0000259" key="1">
    <source>
        <dbReference type="Pfam" id="PF07726"/>
    </source>
</evidence>
<evidence type="ECO:0000313" key="4">
    <source>
        <dbReference type="Proteomes" id="UP001165962"/>
    </source>
</evidence>
<evidence type="ECO:0000313" key="3">
    <source>
        <dbReference type="EMBL" id="NHN30574.1"/>
    </source>
</evidence>
<evidence type="ECO:0000259" key="2">
    <source>
        <dbReference type="Pfam" id="PF17863"/>
    </source>
</evidence>
<dbReference type="InterPro" id="IPR027417">
    <property type="entry name" value="P-loop_NTPase"/>
</dbReference>
<comment type="caution">
    <text evidence="3">The sequence shown here is derived from an EMBL/GenBank/DDBJ whole genome shotgun (WGS) entry which is preliminary data.</text>
</comment>
<name>A0ABX0J5Y3_9BACL</name>
<dbReference type="PIRSF" id="PIRSF002849">
    <property type="entry name" value="AAA_ATPase_chaperone_MoxR_prd"/>
    <property type="match status" value="1"/>
</dbReference>
<dbReference type="RefSeq" id="WP_166149799.1">
    <property type="nucleotide sequence ID" value="NZ_JAAOIW010000004.1"/>
</dbReference>
<organism evidence="3 4">
    <name type="scientific">Paenibacillus agricola</name>
    <dbReference type="NCBI Taxonomy" id="2716264"/>
    <lineage>
        <taxon>Bacteria</taxon>
        <taxon>Bacillati</taxon>
        <taxon>Bacillota</taxon>
        <taxon>Bacilli</taxon>
        <taxon>Bacillales</taxon>
        <taxon>Paenibacillaceae</taxon>
        <taxon>Paenibacillus</taxon>
    </lineage>
</organism>
<reference evidence="3" key="1">
    <citation type="submission" date="2020-03" db="EMBL/GenBank/DDBJ databases">
        <title>Draft sequencing of Paenibacilllus sp. S3N08.</title>
        <authorList>
            <person name="Kim D.-U."/>
        </authorList>
    </citation>
    <scope>NUCLEOTIDE SEQUENCE</scope>
    <source>
        <strain evidence="3">S3N08</strain>
    </source>
</reference>
<sequence>MELAQIRTLAMKIRDNINKVVVGKEDVIDKLLIAVIASGHVLLEDVPGTGKTLLGKAMAKSVHSSFKRIQFTPDLLPSDLSGIHFFNQKLSEFEFRPGPLFTNVLLADEINRATPRTQSSLLECMEERQVSIDGDTRELQRPFFVIATQNPVENQGTFPLPEAQLDRFLFKIKMGYPTTAEGVDILKRFKEANPLDSIAGVAEAEEIVAAQDSYSKVQVSDDILGYLIAIVEKTRTHSDIATGVSPRGSQSLLKAAQVQAILKGRDFVTPDDIKAMAQPVLAHRLIVKGSMRSRAEASEAVLASILRDVAVPTEDNLVSR</sequence>
<dbReference type="InterPro" id="IPR011703">
    <property type="entry name" value="ATPase_AAA-3"/>
</dbReference>
<dbReference type="Gene3D" id="3.40.50.300">
    <property type="entry name" value="P-loop containing nucleotide triphosphate hydrolases"/>
    <property type="match status" value="1"/>
</dbReference>
<feature type="domain" description="ATPase AAA-3" evidence="1">
    <location>
        <begin position="40"/>
        <end position="170"/>
    </location>
</feature>
<dbReference type="SUPFAM" id="SSF52540">
    <property type="entry name" value="P-loop containing nucleoside triphosphate hydrolases"/>
    <property type="match status" value="1"/>
</dbReference>
<keyword evidence="4" id="KW-1185">Reference proteome</keyword>
<dbReference type="PANTHER" id="PTHR42759">
    <property type="entry name" value="MOXR FAMILY PROTEIN"/>
    <property type="match status" value="1"/>
</dbReference>
<dbReference type="EMBL" id="JAAOIW010000004">
    <property type="protein sequence ID" value="NHN30574.1"/>
    <property type="molecule type" value="Genomic_DNA"/>
</dbReference>
<dbReference type="InterPro" id="IPR050764">
    <property type="entry name" value="CbbQ/NirQ/NorQ/GpvN"/>
</dbReference>
<gene>
    <name evidence="3" type="ORF">G9U52_12100</name>
</gene>
<dbReference type="Pfam" id="PF17863">
    <property type="entry name" value="AAA_lid_2"/>
    <property type="match status" value="1"/>
</dbReference>
<feature type="domain" description="ChlI/MoxR AAA lid" evidence="2">
    <location>
        <begin position="233"/>
        <end position="299"/>
    </location>
</feature>
<dbReference type="PANTHER" id="PTHR42759:SF5">
    <property type="entry name" value="METHANOL DEHYDROGENASE REGULATOR"/>
    <property type="match status" value="1"/>
</dbReference>